<dbReference type="GO" id="GO:0015093">
    <property type="term" value="F:ferrous iron transmembrane transporter activity"/>
    <property type="evidence" value="ECO:0007669"/>
    <property type="project" value="TreeGrafter"/>
</dbReference>
<keyword evidence="9" id="KW-1185">Reference proteome</keyword>
<dbReference type="RefSeq" id="XP_015470340.1">
    <property type="nucleotide sequence ID" value="XM_015608939.1"/>
</dbReference>
<keyword evidence="3" id="KW-0406">Ion transport</keyword>
<evidence type="ECO:0000256" key="3">
    <source>
        <dbReference type="ARBA" id="ARBA00022496"/>
    </source>
</evidence>
<keyword evidence="4 7" id="KW-0812">Transmembrane</keyword>
<evidence type="ECO:0000256" key="7">
    <source>
        <dbReference type="SAM" id="Phobius"/>
    </source>
</evidence>
<reference evidence="8 9" key="1">
    <citation type="submission" date="2015-11" db="EMBL/GenBank/DDBJ databases">
        <title>The genome of Debaryomyces fabryi.</title>
        <authorList>
            <person name="Tafer H."/>
            <person name="Lopandic K."/>
        </authorList>
    </citation>
    <scope>NUCLEOTIDE SEQUENCE [LARGE SCALE GENOMIC DNA]</scope>
    <source>
        <strain evidence="8 9">CBS 789</strain>
    </source>
</reference>
<dbReference type="PANTHER" id="PTHR31632">
    <property type="entry name" value="IRON TRANSPORTER FTH1"/>
    <property type="match status" value="1"/>
</dbReference>
<feature type="transmembrane region" description="Helical" evidence="7">
    <location>
        <begin position="6"/>
        <end position="31"/>
    </location>
</feature>
<dbReference type="AlphaFoldDB" id="A0A0V1Q6U4"/>
<organism evidence="8 9">
    <name type="scientific">Debaryomyces fabryi</name>
    <dbReference type="NCBI Taxonomy" id="58627"/>
    <lineage>
        <taxon>Eukaryota</taxon>
        <taxon>Fungi</taxon>
        <taxon>Dikarya</taxon>
        <taxon>Ascomycota</taxon>
        <taxon>Saccharomycotina</taxon>
        <taxon>Pichiomycetes</taxon>
        <taxon>Debaryomycetaceae</taxon>
        <taxon>Debaryomyces</taxon>
    </lineage>
</organism>
<evidence type="ECO:0000256" key="2">
    <source>
        <dbReference type="ARBA" id="ARBA00008333"/>
    </source>
</evidence>
<dbReference type="OrthoDB" id="4364at2759"/>
<keyword evidence="3" id="KW-0408">Iron</keyword>
<feature type="transmembrane region" description="Helical" evidence="7">
    <location>
        <begin position="88"/>
        <end position="111"/>
    </location>
</feature>
<feature type="transmembrane region" description="Helical" evidence="7">
    <location>
        <begin position="146"/>
        <end position="167"/>
    </location>
</feature>
<keyword evidence="5 7" id="KW-1133">Transmembrane helix</keyword>
<gene>
    <name evidence="8" type="ORF">AC631_00109</name>
</gene>
<evidence type="ECO:0000313" key="9">
    <source>
        <dbReference type="Proteomes" id="UP000054251"/>
    </source>
</evidence>
<feature type="transmembrane region" description="Helical" evidence="7">
    <location>
        <begin position="52"/>
        <end position="76"/>
    </location>
</feature>
<evidence type="ECO:0000256" key="6">
    <source>
        <dbReference type="ARBA" id="ARBA00023136"/>
    </source>
</evidence>
<feature type="transmembrane region" description="Helical" evidence="7">
    <location>
        <begin position="179"/>
        <end position="201"/>
    </location>
</feature>
<feature type="transmembrane region" description="Helical" evidence="7">
    <location>
        <begin position="293"/>
        <end position="312"/>
    </location>
</feature>
<dbReference type="Proteomes" id="UP000054251">
    <property type="component" value="Unassembled WGS sequence"/>
</dbReference>
<dbReference type="EMBL" id="LMYN01000001">
    <property type="protein sequence ID" value="KSA04238.1"/>
    <property type="molecule type" value="Genomic_DNA"/>
</dbReference>
<comment type="similarity">
    <text evidence="2">Belongs to the oxidase-dependent Fe transporter (OFeT) (TC 9.A.10.1) family.</text>
</comment>
<proteinExistence type="inferred from homology"/>
<evidence type="ECO:0000256" key="4">
    <source>
        <dbReference type="ARBA" id="ARBA00022692"/>
    </source>
</evidence>
<evidence type="ECO:0000313" key="8">
    <source>
        <dbReference type="EMBL" id="KSA04238.1"/>
    </source>
</evidence>
<accession>A0A0V1Q6U4</accession>
<feature type="transmembrane region" description="Helical" evidence="7">
    <location>
        <begin position="208"/>
        <end position="230"/>
    </location>
</feature>
<name>A0A0V1Q6U4_9ASCO</name>
<dbReference type="Pfam" id="PF03239">
    <property type="entry name" value="FTR1"/>
    <property type="match status" value="1"/>
</dbReference>
<keyword evidence="6 7" id="KW-0472">Membrane</keyword>
<dbReference type="GeneID" id="26837118"/>
<dbReference type="GO" id="GO:0033573">
    <property type="term" value="C:high-affinity iron permease complex"/>
    <property type="evidence" value="ECO:0007669"/>
    <property type="project" value="InterPro"/>
</dbReference>
<keyword evidence="3" id="KW-0813">Transport</keyword>
<dbReference type="PANTHER" id="PTHR31632:SF2">
    <property type="entry name" value="PLASMA MEMBRANE IRON PERMEASE"/>
    <property type="match status" value="1"/>
</dbReference>
<protein>
    <recommendedName>
        <fullName evidence="10">Plasma membrane iron permease</fullName>
    </recommendedName>
</protein>
<sequence>MADIFNIQIFFVLFRETLEGVVIISILLAFLKQGLAGTSNDPFVYKKLARQVWFGTILGVVFCLIVGGIFIGIFYIVGSDIWQKSESLWTGVFCIIASVLISIMGIAMLRVNKMREKWRIKIAQALLKVPEKKTNRFKIGYLTKKYCMFILPFVTCIREGLEAVVFVGGVGLNRPASSFPLPVICGLLAGIAVGVALYYWGTTSSIQIFLIISTCILYLIASGLFSRGVWYFETNSYNQKTGGDASENGSGPGTYDISKSVWHVNCCNPQTDNGWDIFNALLGWQNSATYGSVISYCLYWFCVIMILLLMSFEEKHGHLPFVKNLTLAQLSPMYYIKRKKINLTQREQDELFAQVKRKNVLGRHFDFEESNSNISHLLISIEEK</sequence>
<comment type="subcellular location">
    <subcellularLocation>
        <location evidence="1">Membrane</location>
        <topology evidence="1">Multi-pass membrane protein</topology>
    </subcellularLocation>
</comment>
<comment type="caution">
    <text evidence="8">The sequence shown here is derived from an EMBL/GenBank/DDBJ whole genome shotgun (WGS) entry which is preliminary data.</text>
</comment>
<dbReference type="InterPro" id="IPR004923">
    <property type="entry name" value="FTR1/Fip1/EfeU"/>
</dbReference>
<evidence type="ECO:0000256" key="1">
    <source>
        <dbReference type="ARBA" id="ARBA00004141"/>
    </source>
</evidence>
<keyword evidence="3" id="KW-0410">Iron transport</keyword>
<evidence type="ECO:0000256" key="5">
    <source>
        <dbReference type="ARBA" id="ARBA00022989"/>
    </source>
</evidence>
<evidence type="ECO:0008006" key="10">
    <source>
        <dbReference type="Google" id="ProtNLM"/>
    </source>
</evidence>